<keyword evidence="3 5" id="KW-0442">Lipid degradation</keyword>
<dbReference type="AlphaFoldDB" id="A0A0C3QK08"/>
<dbReference type="PANTHER" id="PTHR18896:SF186">
    <property type="entry name" value="PHOSPHOLIPASE D"/>
    <property type="match status" value="1"/>
</dbReference>
<dbReference type="Pfam" id="PF00614">
    <property type="entry name" value="PLDc"/>
    <property type="match status" value="1"/>
</dbReference>
<dbReference type="Gene3D" id="3.30.870.10">
    <property type="entry name" value="Endonuclease Chain A"/>
    <property type="match status" value="3"/>
</dbReference>
<dbReference type="CDD" id="cd09141">
    <property type="entry name" value="PLDc_vPLD1_2_yPLD_like_2"/>
    <property type="match status" value="1"/>
</dbReference>
<evidence type="ECO:0000256" key="1">
    <source>
        <dbReference type="ARBA" id="ARBA00022737"/>
    </source>
</evidence>
<dbReference type="InterPro" id="IPR025202">
    <property type="entry name" value="PLD-like_dom"/>
</dbReference>
<protein>
    <recommendedName>
        <fullName evidence="5">Phospholipase</fullName>
        <ecNumber evidence="5">3.1.4.4</ecNumber>
    </recommendedName>
</protein>
<dbReference type="InterPro" id="IPR015679">
    <property type="entry name" value="PLipase_D_fam"/>
</dbReference>
<dbReference type="Pfam" id="PF13091">
    <property type="entry name" value="PLDc_2"/>
    <property type="match status" value="1"/>
</dbReference>
<gene>
    <name evidence="8" type="ORF">M407DRAFT_199455</name>
</gene>
<feature type="domain" description="PLD phosphodiesterase" evidence="7">
    <location>
        <begin position="190"/>
        <end position="217"/>
    </location>
</feature>
<proteinExistence type="inferred from homology"/>
<comment type="catalytic activity">
    <reaction evidence="5">
        <text>a 1,2-diacyl-sn-glycero-3-phosphocholine + H2O = a 1,2-diacyl-sn-glycero-3-phosphate + choline + H(+)</text>
        <dbReference type="Rhea" id="RHEA:14445"/>
        <dbReference type="ChEBI" id="CHEBI:15354"/>
        <dbReference type="ChEBI" id="CHEBI:15377"/>
        <dbReference type="ChEBI" id="CHEBI:15378"/>
        <dbReference type="ChEBI" id="CHEBI:57643"/>
        <dbReference type="ChEBI" id="CHEBI:58608"/>
        <dbReference type="EC" id="3.1.4.4"/>
    </reaction>
</comment>
<accession>A0A0C3QK08</accession>
<dbReference type="PIRSF" id="PIRSF009376">
    <property type="entry name" value="Phospholipase_D_euk"/>
    <property type="match status" value="1"/>
</dbReference>
<evidence type="ECO:0000313" key="8">
    <source>
        <dbReference type="EMBL" id="KIO26629.1"/>
    </source>
</evidence>
<keyword evidence="2 5" id="KW-0378">Hydrolase</keyword>
<evidence type="ECO:0000259" key="7">
    <source>
        <dbReference type="PROSITE" id="PS50035"/>
    </source>
</evidence>
<dbReference type="SUPFAM" id="SSF56024">
    <property type="entry name" value="Phospholipase D/nuclease"/>
    <property type="match status" value="2"/>
</dbReference>
<evidence type="ECO:0000256" key="6">
    <source>
        <dbReference type="SAM" id="MobiDB-lite"/>
    </source>
</evidence>
<evidence type="ECO:0000256" key="4">
    <source>
        <dbReference type="ARBA" id="ARBA00023098"/>
    </source>
</evidence>
<dbReference type="EC" id="3.1.4.4" evidence="5"/>
<keyword evidence="9" id="KW-1185">Reference proteome</keyword>
<organism evidence="8 9">
    <name type="scientific">Tulasnella calospora MUT 4182</name>
    <dbReference type="NCBI Taxonomy" id="1051891"/>
    <lineage>
        <taxon>Eukaryota</taxon>
        <taxon>Fungi</taxon>
        <taxon>Dikarya</taxon>
        <taxon>Basidiomycota</taxon>
        <taxon>Agaricomycotina</taxon>
        <taxon>Agaricomycetes</taxon>
        <taxon>Cantharellales</taxon>
        <taxon>Tulasnellaceae</taxon>
        <taxon>Tulasnella</taxon>
    </lineage>
</organism>
<dbReference type="InterPro" id="IPR001736">
    <property type="entry name" value="PLipase_D/transphosphatidylase"/>
</dbReference>
<feature type="region of interest" description="Disordered" evidence="6">
    <location>
        <begin position="343"/>
        <end position="366"/>
    </location>
</feature>
<sequence length="878" mass="99823">MGLLDSIKQDIGKLGEFVEEHGVRHAVKEGVVATFKTVSGAVDPNDNHDDVEEKEVDKIRESICASHRFRSFAGERSRNAVKWYIDGHDYFWAVSEILESAKQCIFILDWWLSPELYLRRPPSDFPQFRLDRLLKRKAEQGVKVYICVYKEITQTMNMSSNHTKEALQALHPNIKVMRHPDHIGSKNDVQFWSHHEKVVVVDNHRACIGGLDMCFGRWDTHNHPLADCHPTDFTRTLFPGQDYNNGRVMDFQQVDNFVSSQISILETARMPWHDVHLALAGPAVLDVVQHFVERWNKIKKEKYKDDVTYDWLAFPHNTAKFTQEPVSRLPYAEVWGSIGTKFQNRWQPNDDSHSRGGSSSGLNALSPFEPPEGATAAIYDDHYQQTTGTCNVQVVRSVSDWSHGVLKEQSIQNAYIQLIQEANHFIYIENQFFLSNAADGGPVVNKVAKAIVERILSAAREGKKFKVIVMLPEVPGFSGDIEQEGSIKTIMAGQWRTINRGGNSIYELIRKAGYDPTDYIRFYHLRSFDRINAPKSFIEQMARDSGVSFFQAQMAQARLFLGNDTTWKQDKIQISAPATYTGENTSDLGTTEKQGTTMVEEVKFYQNLEEARQVVRKFERAAGRSDEEVSDSLSQHLLADTTGLMSEQWLGSEQEERDCYVTELLYIHSKVMIVDDRRVIMGSANINDRSQKGDGDSEIAVIVEDTDQIETTMDGRPFVANRFAATLRRKIMKEHLGLIPPQFCETGKEPVTSFMRAVPYPSEDETQSNEDRLVADPLSDQFLELWDGTARKNRQIFGEIFKTVPTDVVRNWDQYKAYLPKVKTGHIASDLPIYQVKEKLAGIRGAIVTAPIDFLIEENGLVTGPEWLGLNPTLPIYI</sequence>
<feature type="domain" description="PLD phosphodiesterase" evidence="7">
    <location>
        <begin position="663"/>
        <end position="690"/>
    </location>
</feature>
<dbReference type="GO" id="GO:0006654">
    <property type="term" value="P:phosphatidic acid biosynthetic process"/>
    <property type="evidence" value="ECO:0007669"/>
    <property type="project" value="InterPro"/>
</dbReference>
<reference evidence="9" key="2">
    <citation type="submission" date="2015-01" db="EMBL/GenBank/DDBJ databases">
        <title>Evolutionary Origins and Diversification of the Mycorrhizal Mutualists.</title>
        <authorList>
            <consortium name="DOE Joint Genome Institute"/>
            <consortium name="Mycorrhizal Genomics Consortium"/>
            <person name="Kohler A."/>
            <person name="Kuo A."/>
            <person name="Nagy L.G."/>
            <person name="Floudas D."/>
            <person name="Copeland A."/>
            <person name="Barry K.W."/>
            <person name="Cichocki N."/>
            <person name="Veneault-Fourrey C."/>
            <person name="LaButti K."/>
            <person name="Lindquist E.A."/>
            <person name="Lipzen A."/>
            <person name="Lundell T."/>
            <person name="Morin E."/>
            <person name="Murat C."/>
            <person name="Riley R."/>
            <person name="Ohm R."/>
            <person name="Sun H."/>
            <person name="Tunlid A."/>
            <person name="Henrissat B."/>
            <person name="Grigoriev I.V."/>
            <person name="Hibbett D.S."/>
            <person name="Martin F."/>
        </authorList>
    </citation>
    <scope>NUCLEOTIDE SEQUENCE [LARGE SCALE GENOMIC DNA]</scope>
    <source>
        <strain evidence="9">MUT 4182</strain>
    </source>
</reference>
<dbReference type="EMBL" id="KN823021">
    <property type="protein sequence ID" value="KIO26629.1"/>
    <property type="molecule type" value="Genomic_DNA"/>
</dbReference>
<dbReference type="PROSITE" id="PS50035">
    <property type="entry name" value="PLD"/>
    <property type="match status" value="2"/>
</dbReference>
<evidence type="ECO:0000256" key="5">
    <source>
        <dbReference type="PIRNR" id="PIRNR009376"/>
    </source>
</evidence>
<dbReference type="Proteomes" id="UP000054248">
    <property type="component" value="Unassembled WGS sequence"/>
</dbReference>
<dbReference type="SMART" id="SM00155">
    <property type="entry name" value="PLDc"/>
    <property type="match status" value="2"/>
</dbReference>
<dbReference type="InterPro" id="IPR016555">
    <property type="entry name" value="PLipase_D_euk"/>
</dbReference>
<evidence type="ECO:0000256" key="2">
    <source>
        <dbReference type="ARBA" id="ARBA00022801"/>
    </source>
</evidence>
<dbReference type="OrthoDB" id="14911at2759"/>
<dbReference type="STRING" id="1051891.A0A0C3QK08"/>
<dbReference type="HOGENOM" id="CLU_000690_2_2_1"/>
<dbReference type="GO" id="GO:0004630">
    <property type="term" value="F:phospholipase D activity"/>
    <property type="evidence" value="ECO:0007669"/>
    <property type="project" value="UniProtKB-UniRule"/>
</dbReference>
<evidence type="ECO:0000313" key="9">
    <source>
        <dbReference type="Proteomes" id="UP000054248"/>
    </source>
</evidence>
<evidence type="ECO:0000256" key="3">
    <source>
        <dbReference type="ARBA" id="ARBA00022963"/>
    </source>
</evidence>
<dbReference type="GO" id="GO:0009395">
    <property type="term" value="P:phospholipid catabolic process"/>
    <property type="evidence" value="ECO:0007669"/>
    <property type="project" value="TreeGrafter"/>
</dbReference>
<dbReference type="GO" id="GO:0035556">
    <property type="term" value="P:intracellular signal transduction"/>
    <property type="evidence" value="ECO:0007669"/>
    <property type="project" value="InterPro"/>
</dbReference>
<reference evidence="8 9" key="1">
    <citation type="submission" date="2014-04" db="EMBL/GenBank/DDBJ databases">
        <authorList>
            <consortium name="DOE Joint Genome Institute"/>
            <person name="Kuo A."/>
            <person name="Girlanda M."/>
            <person name="Perotto S."/>
            <person name="Kohler A."/>
            <person name="Nagy L.G."/>
            <person name="Floudas D."/>
            <person name="Copeland A."/>
            <person name="Barry K.W."/>
            <person name="Cichocki N."/>
            <person name="Veneault-Fourrey C."/>
            <person name="LaButti K."/>
            <person name="Lindquist E.A."/>
            <person name="Lipzen A."/>
            <person name="Lundell T."/>
            <person name="Morin E."/>
            <person name="Murat C."/>
            <person name="Sun H."/>
            <person name="Tunlid A."/>
            <person name="Henrissat B."/>
            <person name="Grigoriev I.V."/>
            <person name="Hibbett D.S."/>
            <person name="Martin F."/>
            <person name="Nordberg H.P."/>
            <person name="Cantor M.N."/>
            <person name="Hua S.X."/>
        </authorList>
    </citation>
    <scope>NUCLEOTIDE SEQUENCE [LARGE SCALE GENOMIC DNA]</scope>
    <source>
        <strain evidence="8 9">MUT 4182</strain>
    </source>
</reference>
<dbReference type="PANTHER" id="PTHR18896">
    <property type="entry name" value="PHOSPHOLIPASE D"/>
    <property type="match status" value="1"/>
</dbReference>
<name>A0A0C3QK08_9AGAM</name>
<keyword evidence="1" id="KW-0677">Repeat</keyword>
<dbReference type="CDD" id="cd09138">
    <property type="entry name" value="PLDc_vPLD1_2_yPLD_like_1"/>
    <property type="match status" value="1"/>
</dbReference>
<keyword evidence="4" id="KW-0443">Lipid metabolism</keyword>
<comment type="similarity">
    <text evidence="5">Belongs to the phospholipase D family.</text>
</comment>